<accession>A0A1B6IKY5</accession>
<evidence type="ECO:0000313" key="1">
    <source>
        <dbReference type="EMBL" id="JAS87579.1"/>
    </source>
</evidence>
<dbReference type="EMBL" id="GECU01020127">
    <property type="protein sequence ID" value="JAS87579.1"/>
    <property type="molecule type" value="Transcribed_RNA"/>
</dbReference>
<gene>
    <name evidence="1" type="ORF">g.1692</name>
</gene>
<feature type="non-terminal residue" evidence="1">
    <location>
        <position position="105"/>
    </location>
</feature>
<feature type="non-terminal residue" evidence="1">
    <location>
        <position position="1"/>
    </location>
</feature>
<sequence length="105" mass="11840">PLKLQFSFSPRGGSSRHHYCCLTGRSQTVDVLHLLLDSIAPTLSDVKDIKLKTAFYETRGRVVTLKNELSEVFCHYTSQLFQQLHVLVLGIDVLSNPYALISDFT</sequence>
<name>A0A1B6IKY5_9HEMI</name>
<reference evidence="1" key="1">
    <citation type="submission" date="2015-11" db="EMBL/GenBank/DDBJ databases">
        <title>De novo transcriptome assembly of four potential Pierce s Disease insect vectors from Arizona vineyards.</title>
        <authorList>
            <person name="Tassone E.E."/>
        </authorList>
    </citation>
    <scope>NUCLEOTIDE SEQUENCE</scope>
</reference>
<protein>
    <submittedName>
        <fullName evidence="1">Uncharacterized protein</fullName>
    </submittedName>
</protein>
<organism evidence="1">
    <name type="scientific">Homalodisca liturata</name>
    <dbReference type="NCBI Taxonomy" id="320908"/>
    <lineage>
        <taxon>Eukaryota</taxon>
        <taxon>Metazoa</taxon>
        <taxon>Ecdysozoa</taxon>
        <taxon>Arthropoda</taxon>
        <taxon>Hexapoda</taxon>
        <taxon>Insecta</taxon>
        <taxon>Pterygota</taxon>
        <taxon>Neoptera</taxon>
        <taxon>Paraneoptera</taxon>
        <taxon>Hemiptera</taxon>
        <taxon>Auchenorrhyncha</taxon>
        <taxon>Membracoidea</taxon>
        <taxon>Cicadellidae</taxon>
        <taxon>Cicadellinae</taxon>
        <taxon>Proconiini</taxon>
        <taxon>Homalodisca</taxon>
    </lineage>
</organism>
<dbReference type="AlphaFoldDB" id="A0A1B6IKY5"/>
<proteinExistence type="predicted"/>